<protein>
    <recommendedName>
        <fullName evidence="4">Terminase small subunit</fullName>
    </recommendedName>
</protein>
<evidence type="ECO:0000313" key="3">
    <source>
        <dbReference type="Proteomes" id="UP001299235"/>
    </source>
</evidence>
<feature type="region of interest" description="Disordered" evidence="1">
    <location>
        <begin position="1"/>
        <end position="23"/>
    </location>
</feature>
<evidence type="ECO:0000313" key="2">
    <source>
        <dbReference type="EMBL" id="MCC2150092.1"/>
    </source>
</evidence>
<evidence type="ECO:0000256" key="1">
    <source>
        <dbReference type="SAM" id="MobiDB-lite"/>
    </source>
</evidence>
<organism evidence="2 3">
    <name type="scientific">Hominisplanchenecus faecis</name>
    <dbReference type="NCBI Taxonomy" id="2885351"/>
    <lineage>
        <taxon>Bacteria</taxon>
        <taxon>Bacillati</taxon>
        <taxon>Bacillota</taxon>
        <taxon>Clostridia</taxon>
        <taxon>Lachnospirales</taxon>
        <taxon>Lachnospiraceae</taxon>
        <taxon>Hominisplanchenecus</taxon>
    </lineage>
</organism>
<accession>A0ABS8EY15</accession>
<keyword evidence="3" id="KW-1185">Reference proteome</keyword>
<dbReference type="EMBL" id="JAJEQE010000055">
    <property type="protein sequence ID" value="MCC2150092.1"/>
    <property type="molecule type" value="Genomic_DNA"/>
</dbReference>
<feature type="compositionally biased region" description="Basic and acidic residues" evidence="1">
    <location>
        <begin position="7"/>
        <end position="23"/>
    </location>
</feature>
<name>A0ABS8EY15_9FIRM</name>
<proteinExistence type="predicted"/>
<comment type="caution">
    <text evidence="2">The sequence shown here is derived from an EMBL/GenBank/DDBJ whole genome shotgun (WGS) entry which is preliminary data.</text>
</comment>
<dbReference type="RefSeq" id="WP_248835941.1">
    <property type="nucleotide sequence ID" value="NZ_JAJEQE010000055.1"/>
</dbReference>
<gene>
    <name evidence="2" type="ORF">LKD42_12725</name>
</gene>
<reference evidence="2 3" key="1">
    <citation type="submission" date="2021-10" db="EMBL/GenBank/DDBJ databases">
        <title>Anaerobic single-cell dispensing facilitates the cultivation of human gut bacteria.</title>
        <authorList>
            <person name="Afrizal A."/>
        </authorList>
    </citation>
    <scope>NUCLEOTIDE SEQUENCE [LARGE SCALE GENOMIC DNA]</scope>
    <source>
        <strain evidence="2 3">CLA-AA-H246</strain>
    </source>
</reference>
<evidence type="ECO:0008006" key="4">
    <source>
        <dbReference type="Google" id="ProtNLM"/>
    </source>
</evidence>
<sequence>MKKLKKLGGEGKMARKKSEAAQRRKTLESLKNALVSNKLSEKFLQDKVDEYMSFYDDLSWINETLIALKSSGNCSLKVYTDATAEKRRISSEMRNILRFLGLKPQDVNLTGGEDDEEL</sequence>
<dbReference type="Proteomes" id="UP001299235">
    <property type="component" value="Unassembled WGS sequence"/>
</dbReference>